<dbReference type="InterPro" id="IPR000182">
    <property type="entry name" value="GNAT_dom"/>
</dbReference>
<dbReference type="SUPFAM" id="SSF55729">
    <property type="entry name" value="Acyl-CoA N-acyltransferases (Nat)"/>
    <property type="match status" value="1"/>
</dbReference>
<sequence length="273" mass="29712">MSGGYRRSDGDPAALRELAGRLWSWSSRWHPGELTWLCAEHPDARLAHWRHAGRVVAWAWARGTRLDLQLDPAHRGLLDELLAWSGAGTVRVLDAETWLVDELLARGLQRRDDGPFFVHLRRPLDDLPPATPLPAGYALRPADAAARAAVHSAAFSTTMSEAAYREVMRGPAYRAELDALIVGPDGSPAAAALAWLDGRSGVAVLEPVGVHPEHRRRGLATAAALAVLRAARELGARDARVCARGDDGYPAPRAAYEALGFRAYARNLRLVRP</sequence>
<proteinExistence type="predicted"/>
<evidence type="ECO:0000259" key="1">
    <source>
        <dbReference type="PROSITE" id="PS51186"/>
    </source>
</evidence>
<comment type="caution">
    <text evidence="2">The sequence shown here is derived from an EMBL/GenBank/DDBJ whole genome shotgun (WGS) entry which is preliminary data.</text>
</comment>
<dbReference type="RefSeq" id="WP_111257118.1">
    <property type="nucleotide sequence ID" value="NZ_POTW01000072.1"/>
</dbReference>
<dbReference type="Pfam" id="PF00583">
    <property type="entry name" value="Acetyltransf_1"/>
    <property type="match status" value="1"/>
</dbReference>
<feature type="domain" description="N-acetyltransferase" evidence="1">
    <location>
        <begin position="134"/>
        <end position="273"/>
    </location>
</feature>
<dbReference type="PROSITE" id="PS51186">
    <property type="entry name" value="GNAT"/>
    <property type="match status" value="1"/>
</dbReference>
<protein>
    <submittedName>
        <fullName evidence="2">GNAT family N-acetyltransferase</fullName>
    </submittedName>
</protein>
<evidence type="ECO:0000313" key="3">
    <source>
        <dbReference type="Proteomes" id="UP000248764"/>
    </source>
</evidence>
<dbReference type="Gene3D" id="3.40.630.30">
    <property type="match status" value="1"/>
</dbReference>
<dbReference type="Proteomes" id="UP000248764">
    <property type="component" value="Unassembled WGS sequence"/>
</dbReference>
<reference evidence="2 3" key="1">
    <citation type="submission" date="2018-01" db="EMBL/GenBank/DDBJ databases">
        <title>Draft genome sequence of Jiangella sp. GTF31.</title>
        <authorList>
            <person name="Sahin N."/>
            <person name="Ay H."/>
            <person name="Saygin H."/>
        </authorList>
    </citation>
    <scope>NUCLEOTIDE SEQUENCE [LARGE SCALE GENOMIC DNA]</scope>
    <source>
        <strain evidence="2 3">GTF31</strain>
    </source>
</reference>
<dbReference type="InterPro" id="IPR016181">
    <property type="entry name" value="Acyl_CoA_acyltransferase"/>
</dbReference>
<keyword evidence="2" id="KW-0808">Transferase</keyword>
<organism evidence="2 3">
    <name type="scientific">Jiangella anatolica</name>
    <dbReference type="NCBI Taxonomy" id="2670374"/>
    <lineage>
        <taxon>Bacteria</taxon>
        <taxon>Bacillati</taxon>
        <taxon>Actinomycetota</taxon>
        <taxon>Actinomycetes</taxon>
        <taxon>Jiangellales</taxon>
        <taxon>Jiangellaceae</taxon>
        <taxon>Jiangella</taxon>
    </lineage>
</organism>
<keyword evidence="3" id="KW-1185">Reference proteome</keyword>
<evidence type="ECO:0000313" key="2">
    <source>
        <dbReference type="EMBL" id="PZF80911.1"/>
    </source>
</evidence>
<gene>
    <name evidence="2" type="ORF">C1I92_23720</name>
</gene>
<name>A0A2W2B0G9_9ACTN</name>
<accession>A0A2W2B0G9</accession>
<dbReference type="GO" id="GO:0016747">
    <property type="term" value="F:acyltransferase activity, transferring groups other than amino-acyl groups"/>
    <property type="evidence" value="ECO:0007669"/>
    <property type="project" value="InterPro"/>
</dbReference>
<dbReference type="AlphaFoldDB" id="A0A2W2B0G9"/>
<dbReference type="EMBL" id="POTW01000072">
    <property type="protein sequence ID" value="PZF80911.1"/>
    <property type="molecule type" value="Genomic_DNA"/>
</dbReference>